<organism evidence="12 13">
    <name type="scientific">Planococcus massiliensis</name>
    <dbReference type="NCBI Taxonomy" id="1499687"/>
    <lineage>
        <taxon>Bacteria</taxon>
        <taxon>Bacillati</taxon>
        <taxon>Bacillota</taxon>
        <taxon>Bacilli</taxon>
        <taxon>Bacillales</taxon>
        <taxon>Caryophanaceae</taxon>
        <taxon>Planococcus</taxon>
    </lineage>
</organism>
<keyword evidence="7" id="KW-0067">ATP-binding</keyword>
<dbReference type="GO" id="GO:0016020">
    <property type="term" value="C:membrane"/>
    <property type="evidence" value="ECO:0007669"/>
    <property type="project" value="InterPro"/>
</dbReference>
<dbReference type="OrthoDB" id="199946at2"/>
<dbReference type="InterPro" id="IPR050482">
    <property type="entry name" value="Sensor_HK_TwoCompSys"/>
</dbReference>
<keyword evidence="13" id="KW-1185">Reference proteome</keyword>
<feature type="transmembrane region" description="Helical" evidence="10">
    <location>
        <begin position="30"/>
        <end position="49"/>
    </location>
</feature>
<dbReference type="EC" id="2.7.13.3" evidence="2"/>
<dbReference type="Pfam" id="PF07730">
    <property type="entry name" value="HisKA_3"/>
    <property type="match status" value="1"/>
</dbReference>
<evidence type="ECO:0000259" key="11">
    <source>
        <dbReference type="Pfam" id="PF07730"/>
    </source>
</evidence>
<sequence length="380" mass="42138">MRSYWFWLMVLGISWTMGIVQLSVDMSELPLRILGSALFFGFFFLAPLVRKTPLLAFMNLALMALLAILIFWPQQEGALNPYPLLVFTIIAGKAVYRLSAKLAIAIALILVAGALLHSLAGNLGLAPLFIGLYSLMACAALVFFKKSHVVEEGLKERNEALLSEYRKMKRRLLTNEQAARQEERTQIARDIHDSVGHKLTALLMQLEVSRLQAEGETARQLEELKSLAKESLEETRSAVKTLKHDEPGSVTAIISLIRKLEAENFLRIQFAVKHGALSAPLSNDQMVIVYRAVQEALTNIMRHSGAREADIVFEAPAGKVFRFVITNKIASTISFHEGFGLSSMRERIEQIGGEFRAGPENGLFVVSGSLPLTDEESGLE</sequence>
<accession>A0A098ER65</accession>
<evidence type="ECO:0000256" key="9">
    <source>
        <dbReference type="SAM" id="Coils"/>
    </source>
</evidence>
<dbReference type="PANTHER" id="PTHR24421:SF10">
    <property type="entry name" value="NITRATE_NITRITE SENSOR PROTEIN NARQ"/>
    <property type="match status" value="1"/>
</dbReference>
<feature type="domain" description="Signal transduction histidine kinase subgroup 3 dimerisation and phosphoacceptor" evidence="11">
    <location>
        <begin position="183"/>
        <end position="245"/>
    </location>
</feature>
<feature type="transmembrane region" description="Helical" evidence="10">
    <location>
        <begin position="54"/>
        <end position="72"/>
    </location>
</feature>
<proteinExistence type="predicted"/>
<keyword evidence="8" id="KW-0902">Two-component regulatory system</keyword>
<dbReference type="AlphaFoldDB" id="A0A098ER65"/>
<feature type="coiled-coil region" evidence="9">
    <location>
        <begin position="151"/>
        <end position="182"/>
    </location>
</feature>
<evidence type="ECO:0000256" key="2">
    <source>
        <dbReference type="ARBA" id="ARBA00012438"/>
    </source>
</evidence>
<protein>
    <recommendedName>
        <fullName evidence="2">histidine kinase</fullName>
        <ecNumber evidence="2">2.7.13.3</ecNumber>
    </recommendedName>
</protein>
<keyword evidence="10" id="KW-0472">Membrane</keyword>
<keyword evidence="5" id="KW-0547">Nucleotide-binding</keyword>
<evidence type="ECO:0000256" key="1">
    <source>
        <dbReference type="ARBA" id="ARBA00000085"/>
    </source>
</evidence>
<evidence type="ECO:0000256" key="6">
    <source>
        <dbReference type="ARBA" id="ARBA00022777"/>
    </source>
</evidence>
<gene>
    <name evidence="12" type="primary">desK_2</name>
    <name evidence="12" type="ORF">BN1080_03319</name>
</gene>
<evidence type="ECO:0000256" key="8">
    <source>
        <dbReference type="ARBA" id="ARBA00023012"/>
    </source>
</evidence>
<keyword evidence="9" id="KW-0175">Coiled coil</keyword>
<keyword evidence="10" id="KW-0812">Transmembrane</keyword>
<comment type="catalytic activity">
    <reaction evidence="1">
        <text>ATP + protein L-histidine = ADP + protein N-phospho-L-histidine.</text>
        <dbReference type="EC" id="2.7.13.3"/>
    </reaction>
</comment>
<keyword evidence="3" id="KW-0597">Phosphoprotein</keyword>
<evidence type="ECO:0000256" key="5">
    <source>
        <dbReference type="ARBA" id="ARBA00022741"/>
    </source>
</evidence>
<dbReference type="STRING" id="1499687.BN1080_03319"/>
<dbReference type="InterPro" id="IPR036890">
    <property type="entry name" value="HATPase_C_sf"/>
</dbReference>
<keyword evidence="4" id="KW-0808">Transferase</keyword>
<evidence type="ECO:0000256" key="10">
    <source>
        <dbReference type="SAM" id="Phobius"/>
    </source>
</evidence>
<keyword evidence="6 12" id="KW-0418">Kinase</keyword>
<evidence type="ECO:0000256" key="7">
    <source>
        <dbReference type="ARBA" id="ARBA00022840"/>
    </source>
</evidence>
<reference evidence="12 13" key="1">
    <citation type="submission" date="2014-09" db="EMBL/GenBank/DDBJ databases">
        <authorList>
            <person name="Urmite Genomes Urmite Genomes"/>
        </authorList>
    </citation>
    <scope>NUCLEOTIDE SEQUENCE [LARGE SCALE GENOMIC DNA]</scope>
    <source>
        <strain evidence="12 13">ES2</strain>
    </source>
</reference>
<dbReference type="GO" id="GO:0000155">
    <property type="term" value="F:phosphorelay sensor kinase activity"/>
    <property type="evidence" value="ECO:0007669"/>
    <property type="project" value="InterPro"/>
</dbReference>
<name>A0A098ER65_9BACL</name>
<feature type="transmembrane region" description="Helical" evidence="10">
    <location>
        <begin position="102"/>
        <end position="120"/>
    </location>
</feature>
<dbReference type="GO" id="GO:0046983">
    <property type="term" value="F:protein dimerization activity"/>
    <property type="evidence" value="ECO:0007669"/>
    <property type="project" value="InterPro"/>
</dbReference>
<dbReference type="GO" id="GO:0005524">
    <property type="term" value="F:ATP binding"/>
    <property type="evidence" value="ECO:0007669"/>
    <property type="project" value="UniProtKB-KW"/>
</dbReference>
<dbReference type="EMBL" id="CCXS01000001">
    <property type="protein sequence ID" value="CEG24297.1"/>
    <property type="molecule type" value="Genomic_DNA"/>
</dbReference>
<dbReference type="CDD" id="cd16917">
    <property type="entry name" value="HATPase_UhpB-NarQ-NarX-like"/>
    <property type="match status" value="1"/>
</dbReference>
<evidence type="ECO:0000313" key="12">
    <source>
        <dbReference type="EMBL" id="CEG24297.1"/>
    </source>
</evidence>
<dbReference type="InterPro" id="IPR011712">
    <property type="entry name" value="Sig_transdc_His_kin_sub3_dim/P"/>
</dbReference>
<evidence type="ECO:0000313" key="13">
    <source>
        <dbReference type="Proteomes" id="UP000043699"/>
    </source>
</evidence>
<feature type="transmembrane region" description="Helical" evidence="10">
    <location>
        <begin position="126"/>
        <end position="144"/>
    </location>
</feature>
<evidence type="ECO:0000256" key="3">
    <source>
        <dbReference type="ARBA" id="ARBA00022553"/>
    </source>
</evidence>
<dbReference type="Gene3D" id="1.20.5.1930">
    <property type="match status" value="1"/>
</dbReference>
<evidence type="ECO:0000256" key="4">
    <source>
        <dbReference type="ARBA" id="ARBA00022679"/>
    </source>
</evidence>
<dbReference type="PANTHER" id="PTHR24421">
    <property type="entry name" value="NITRATE/NITRITE SENSOR PROTEIN NARX-RELATED"/>
    <property type="match status" value="1"/>
</dbReference>
<feature type="transmembrane region" description="Helical" evidence="10">
    <location>
        <begin position="5"/>
        <end position="24"/>
    </location>
</feature>
<dbReference type="Proteomes" id="UP000043699">
    <property type="component" value="Unassembled WGS sequence"/>
</dbReference>
<dbReference type="RefSeq" id="WP_052654699.1">
    <property type="nucleotide sequence ID" value="NZ_CCXS01000001.1"/>
</dbReference>
<keyword evidence="10" id="KW-1133">Transmembrane helix</keyword>
<dbReference type="Gene3D" id="3.30.565.10">
    <property type="entry name" value="Histidine kinase-like ATPase, C-terminal domain"/>
    <property type="match status" value="1"/>
</dbReference>